<evidence type="ECO:0000256" key="1">
    <source>
        <dbReference type="ARBA" id="ARBA00022908"/>
    </source>
</evidence>
<protein>
    <submittedName>
        <fullName evidence="9">Recombinase family protein</fullName>
    </submittedName>
</protein>
<dbReference type="SMART" id="SM00857">
    <property type="entry name" value="Resolvase"/>
    <property type="match status" value="1"/>
</dbReference>
<feature type="active site" description="O-(5'-phospho-DNA)-serine intermediate" evidence="4 5">
    <location>
        <position position="14"/>
    </location>
</feature>
<dbReference type="Gene3D" id="3.90.1750.20">
    <property type="entry name" value="Putative Large Serine Recombinase, Chain B, Domain 2"/>
    <property type="match status" value="1"/>
</dbReference>
<dbReference type="Proteomes" id="UP000742098">
    <property type="component" value="Unassembled WGS sequence"/>
</dbReference>
<dbReference type="InterPro" id="IPR050639">
    <property type="entry name" value="SSR_resolvase"/>
</dbReference>
<dbReference type="Pfam" id="PF07508">
    <property type="entry name" value="Recombinase"/>
    <property type="match status" value="1"/>
</dbReference>
<feature type="coiled-coil region" evidence="6">
    <location>
        <begin position="444"/>
        <end position="519"/>
    </location>
</feature>
<evidence type="ECO:0000313" key="9">
    <source>
        <dbReference type="EMBL" id="HJF71745.1"/>
    </source>
</evidence>
<feature type="domain" description="Resolvase/invertase-type recombinase catalytic" evidence="7">
    <location>
        <begin position="6"/>
        <end position="153"/>
    </location>
</feature>
<keyword evidence="2" id="KW-0238">DNA-binding</keyword>
<dbReference type="PROSITE" id="PS51736">
    <property type="entry name" value="RECOMBINASES_3"/>
    <property type="match status" value="1"/>
</dbReference>
<keyword evidence="3" id="KW-0233">DNA recombination</keyword>
<evidence type="ECO:0000256" key="6">
    <source>
        <dbReference type="SAM" id="Coils"/>
    </source>
</evidence>
<proteinExistence type="predicted"/>
<dbReference type="GO" id="GO:0003677">
    <property type="term" value="F:DNA binding"/>
    <property type="evidence" value="ECO:0007669"/>
    <property type="project" value="UniProtKB-KW"/>
</dbReference>
<dbReference type="Pfam" id="PF00239">
    <property type="entry name" value="Resolvase"/>
    <property type="match status" value="1"/>
</dbReference>
<dbReference type="InterPro" id="IPR011109">
    <property type="entry name" value="DNA_bind_recombinase_dom"/>
</dbReference>
<gene>
    <name evidence="9" type="ORF">K8V05_13410</name>
</gene>
<organism evidence="9 10">
    <name type="scientific">Butyricimonas virosa</name>
    <dbReference type="NCBI Taxonomy" id="544645"/>
    <lineage>
        <taxon>Bacteria</taxon>
        <taxon>Pseudomonadati</taxon>
        <taxon>Bacteroidota</taxon>
        <taxon>Bacteroidia</taxon>
        <taxon>Bacteroidales</taxon>
        <taxon>Odoribacteraceae</taxon>
        <taxon>Butyricimonas</taxon>
    </lineage>
</organism>
<evidence type="ECO:0000256" key="3">
    <source>
        <dbReference type="ARBA" id="ARBA00023172"/>
    </source>
</evidence>
<dbReference type="PROSITE" id="PS00397">
    <property type="entry name" value="RECOMBINASES_1"/>
    <property type="match status" value="1"/>
</dbReference>
<dbReference type="InterPro" id="IPR038109">
    <property type="entry name" value="DNA_bind_recomb_sf"/>
</dbReference>
<feature type="domain" description="Recombinase" evidence="8">
    <location>
        <begin position="162"/>
        <end position="315"/>
    </location>
</feature>
<dbReference type="GO" id="GO:0015074">
    <property type="term" value="P:DNA integration"/>
    <property type="evidence" value="ECO:0007669"/>
    <property type="project" value="UniProtKB-KW"/>
</dbReference>
<reference evidence="9" key="1">
    <citation type="journal article" date="2021" name="PeerJ">
        <title>Extensive microbial diversity within the chicken gut microbiome revealed by metagenomics and culture.</title>
        <authorList>
            <person name="Gilroy R."/>
            <person name="Ravi A."/>
            <person name="Getino M."/>
            <person name="Pursley I."/>
            <person name="Horton D.L."/>
            <person name="Alikhan N.F."/>
            <person name="Baker D."/>
            <person name="Gharbi K."/>
            <person name="Hall N."/>
            <person name="Watson M."/>
            <person name="Adriaenssens E.M."/>
            <person name="Foster-Nyarko E."/>
            <person name="Jarju S."/>
            <person name="Secka A."/>
            <person name="Antonio M."/>
            <person name="Oren A."/>
            <person name="Chaudhuri R.R."/>
            <person name="La Ragione R."/>
            <person name="Hildebrand F."/>
            <person name="Pallen M.J."/>
        </authorList>
    </citation>
    <scope>NUCLEOTIDE SEQUENCE</scope>
    <source>
        <strain evidence="9">6966</strain>
    </source>
</reference>
<dbReference type="Gene3D" id="3.40.50.1390">
    <property type="entry name" value="Resolvase, N-terminal catalytic domain"/>
    <property type="match status" value="1"/>
</dbReference>
<accession>A0A921H6J8</accession>
<dbReference type="AlphaFoldDB" id="A0A921H6J8"/>
<evidence type="ECO:0000256" key="4">
    <source>
        <dbReference type="PIRSR" id="PIRSR606118-50"/>
    </source>
</evidence>
<evidence type="ECO:0000256" key="2">
    <source>
        <dbReference type="ARBA" id="ARBA00023125"/>
    </source>
</evidence>
<reference evidence="9" key="2">
    <citation type="submission" date="2021-09" db="EMBL/GenBank/DDBJ databases">
        <authorList>
            <person name="Gilroy R."/>
        </authorList>
    </citation>
    <scope>NUCLEOTIDE SEQUENCE</scope>
    <source>
        <strain evidence="9">6966</strain>
    </source>
</reference>
<dbReference type="GO" id="GO:0000150">
    <property type="term" value="F:DNA strand exchange activity"/>
    <property type="evidence" value="ECO:0007669"/>
    <property type="project" value="InterPro"/>
</dbReference>
<dbReference type="InterPro" id="IPR006118">
    <property type="entry name" value="Recombinase_CS"/>
</dbReference>
<dbReference type="InterPro" id="IPR036162">
    <property type="entry name" value="Resolvase-like_N_sf"/>
</dbReference>
<dbReference type="InterPro" id="IPR025827">
    <property type="entry name" value="Zn_ribbon_recom_dom"/>
</dbReference>
<evidence type="ECO:0000313" key="10">
    <source>
        <dbReference type="Proteomes" id="UP000742098"/>
    </source>
</evidence>
<comment type="caution">
    <text evidence="9">The sequence shown here is derived from an EMBL/GenBank/DDBJ whole genome shotgun (WGS) entry which is preliminary data.</text>
</comment>
<evidence type="ECO:0000259" key="8">
    <source>
        <dbReference type="PROSITE" id="PS51737"/>
    </source>
</evidence>
<sequence>MEGNKKVVIYCRVSTQMQRTDRQEEELSKLAKEYNNWDVVGKYIDVISGFKAGEDRPQYNKLLQRIEKDKIDIIIFSELSRLGRNATDLLEQVETLNGKKIDLYFQKQNLWVKGEKDLGSKILLYVLAVMSEYEIELFAERSISGKISKTIAGGGCAGDSQTIGYRNNSAKKIVIDEETKPLVIRIFSMYANGASINDIATILNSEQILTPVARRILIDKEKRKTKGLDEKQYKYNPEELKWCNSVIHRILINELYTGKRHIVFHKPDPKNKIPKHLRKNREIIYEYEEQIEELRIISDNLFKQVQMRLEKSRVNKNNELIKPNLLKKLIKCGECGNNYHTRSSNKQPCYACFGMTDRPAHPKVCTNGIAVQASKLDGLVIQLSLQMFADKDITKLYLNKSENLLEAIKLKKKVLSGKEKELLDAKNEYDMTLLRLSKSKAISNEKAIEMINNESIKYQEIEKELTKAIEKIKQYIASSTQSVETMRNIDKNPAIKMKMDEIREDKDLLKKLVEEHIESITIYRIEKLWALVIINYKFGGEIWGTIKQQKYKDSELFISDLSSEKEYKTWIVVNLDNKFTYNKDNKTITCNDGSEYMQNVKPGTYTFNEFQKELERTNNIGSFPFYYYEKNCINKKEDIKQLETGNFHVDWKKHNEEVFKRLARKRNN</sequence>
<dbReference type="CDD" id="cd00338">
    <property type="entry name" value="Ser_Recombinase"/>
    <property type="match status" value="1"/>
</dbReference>
<keyword evidence="1" id="KW-0229">DNA integration</keyword>
<dbReference type="SUPFAM" id="SSF53041">
    <property type="entry name" value="Resolvase-like"/>
    <property type="match status" value="1"/>
</dbReference>
<dbReference type="InterPro" id="IPR006119">
    <property type="entry name" value="Resolv_N"/>
</dbReference>
<name>A0A921H6J8_9BACT</name>
<dbReference type="Pfam" id="PF13408">
    <property type="entry name" value="Zn_ribbon_recom"/>
    <property type="match status" value="1"/>
</dbReference>
<dbReference type="PROSITE" id="PS51737">
    <property type="entry name" value="RECOMBINASE_DNA_BIND"/>
    <property type="match status" value="1"/>
</dbReference>
<dbReference type="EMBL" id="DYVS01000250">
    <property type="protein sequence ID" value="HJF71745.1"/>
    <property type="molecule type" value="Genomic_DNA"/>
</dbReference>
<evidence type="ECO:0000256" key="5">
    <source>
        <dbReference type="PROSITE-ProRule" id="PRU10137"/>
    </source>
</evidence>
<evidence type="ECO:0000259" key="7">
    <source>
        <dbReference type="PROSITE" id="PS51736"/>
    </source>
</evidence>
<dbReference type="PANTHER" id="PTHR30461">
    <property type="entry name" value="DNA-INVERTASE FROM LAMBDOID PROPHAGE"/>
    <property type="match status" value="1"/>
</dbReference>
<dbReference type="PANTHER" id="PTHR30461:SF2">
    <property type="entry name" value="SERINE RECOMBINASE PINE-RELATED"/>
    <property type="match status" value="1"/>
</dbReference>
<keyword evidence="6" id="KW-0175">Coiled coil</keyword>